<evidence type="ECO:0000313" key="2">
    <source>
        <dbReference type="Proteomes" id="UP001396898"/>
    </source>
</evidence>
<proteinExistence type="predicted"/>
<dbReference type="Proteomes" id="UP001396898">
    <property type="component" value="Unassembled WGS sequence"/>
</dbReference>
<evidence type="ECO:0000313" key="1">
    <source>
        <dbReference type="EMBL" id="KAK8026959.1"/>
    </source>
</evidence>
<organism evidence="1 2">
    <name type="scientific">Apiospora marii</name>
    <dbReference type="NCBI Taxonomy" id="335849"/>
    <lineage>
        <taxon>Eukaryota</taxon>
        <taxon>Fungi</taxon>
        <taxon>Dikarya</taxon>
        <taxon>Ascomycota</taxon>
        <taxon>Pezizomycotina</taxon>
        <taxon>Sordariomycetes</taxon>
        <taxon>Xylariomycetidae</taxon>
        <taxon>Amphisphaeriales</taxon>
        <taxon>Apiosporaceae</taxon>
        <taxon>Apiospora</taxon>
    </lineage>
</organism>
<keyword evidence="2" id="KW-1185">Reference proteome</keyword>
<accession>A0ABR1S515</accession>
<name>A0ABR1S515_9PEZI</name>
<sequence length="167" mass="18242">MDTPASVYAAAEALIAELQRIQSDPEKLKQVCDDTEISITDKARFEYEAWKAAGCPDMEAKDGDDLREWRDVGFPLWFTIKSLKTFEPVKKQQQGENGASSASTGVIIKTEFGARKAIANTPLPSGKKTVLGGGPLVEYTFGDAYREDQKAYMAANGLKGLSASRWA</sequence>
<protein>
    <submittedName>
        <fullName evidence="1">Uncharacterized protein</fullName>
    </submittedName>
</protein>
<reference evidence="1 2" key="1">
    <citation type="submission" date="2023-01" db="EMBL/GenBank/DDBJ databases">
        <title>Analysis of 21 Apiospora genomes using comparative genomics revels a genus with tremendous synthesis potential of carbohydrate active enzymes and secondary metabolites.</title>
        <authorList>
            <person name="Sorensen T."/>
        </authorList>
    </citation>
    <scope>NUCLEOTIDE SEQUENCE [LARGE SCALE GENOMIC DNA]</scope>
    <source>
        <strain evidence="1 2">CBS 20057</strain>
    </source>
</reference>
<comment type="caution">
    <text evidence="1">The sequence shown here is derived from an EMBL/GenBank/DDBJ whole genome shotgun (WGS) entry which is preliminary data.</text>
</comment>
<dbReference type="EMBL" id="JAQQWI010000007">
    <property type="protein sequence ID" value="KAK8026959.1"/>
    <property type="molecule type" value="Genomic_DNA"/>
</dbReference>
<gene>
    <name evidence="1" type="ORF">PG991_004015</name>
</gene>